<name>A0A0Q1BR40_9FLAO</name>
<dbReference type="Proteomes" id="UP000050443">
    <property type="component" value="Unassembled WGS sequence"/>
</dbReference>
<sequence>MTLNQDKYSNDLKLKFESYAPVSATSWQLIENIIDITAIKKGELLLRNGQIAKEIHFVAKGALRAFITDAEGNSYNKNIFLEGDFAGSTVSLIQQTPSEFSIEVLEDSVLININYKKYRELIFQNDDLKNFYIAYLERNWVIEKEQREISIVMENATERYLDLLSKHPDISERIALHHIASHLGITPTQLSRIRKTLEKDL</sequence>
<organism evidence="2 3">
    <name type="scientific">Flavobacterium aquidurense</name>
    <dbReference type="NCBI Taxonomy" id="362413"/>
    <lineage>
        <taxon>Bacteria</taxon>
        <taxon>Pseudomonadati</taxon>
        <taxon>Bacteroidota</taxon>
        <taxon>Flavobacteriia</taxon>
        <taxon>Flavobacteriales</taxon>
        <taxon>Flavobacteriaceae</taxon>
        <taxon>Flavobacterium</taxon>
    </lineage>
</organism>
<dbReference type="OrthoDB" id="663011at2"/>
<protein>
    <submittedName>
        <fullName evidence="2">cAMP-binding protein</fullName>
    </submittedName>
</protein>
<gene>
    <name evidence="2" type="ORF">RC62_68</name>
</gene>
<dbReference type="Gene3D" id="2.60.120.10">
    <property type="entry name" value="Jelly Rolls"/>
    <property type="match status" value="1"/>
</dbReference>
<dbReference type="RefSeq" id="WP_055091485.1">
    <property type="nucleotide sequence ID" value="NZ_JRLF01000001.1"/>
</dbReference>
<evidence type="ECO:0000313" key="2">
    <source>
        <dbReference type="EMBL" id="KQB43578.1"/>
    </source>
</evidence>
<dbReference type="PATRIC" id="fig|362413.3.peg.69"/>
<reference evidence="2 3" key="1">
    <citation type="submission" date="2014-09" db="EMBL/GenBank/DDBJ databases">
        <title>Genome sequence of Flavobacterium aquidurense RC62.</title>
        <authorList>
            <person name="Kim J.F."/>
            <person name="Kwak M.-J."/>
        </authorList>
    </citation>
    <scope>NUCLEOTIDE SEQUENCE [LARGE SCALE GENOMIC DNA]</scope>
    <source>
        <strain evidence="2 3">RC62</strain>
    </source>
</reference>
<dbReference type="InterPro" id="IPR000595">
    <property type="entry name" value="cNMP-bd_dom"/>
</dbReference>
<evidence type="ECO:0000259" key="1">
    <source>
        <dbReference type="PROSITE" id="PS50042"/>
    </source>
</evidence>
<dbReference type="CDD" id="cd00038">
    <property type="entry name" value="CAP_ED"/>
    <property type="match status" value="1"/>
</dbReference>
<dbReference type="InterPro" id="IPR018490">
    <property type="entry name" value="cNMP-bd_dom_sf"/>
</dbReference>
<dbReference type="STRING" id="362413.RC62_68"/>
<comment type="caution">
    <text evidence="2">The sequence shown here is derived from an EMBL/GenBank/DDBJ whole genome shotgun (WGS) entry which is preliminary data.</text>
</comment>
<dbReference type="EMBL" id="JRLF01000001">
    <property type="protein sequence ID" value="KQB43578.1"/>
    <property type="molecule type" value="Genomic_DNA"/>
</dbReference>
<dbReference type="PROSITE" id="PS50042">
    <property type="entry name" value="CNMP_BINDING_3"/>
    <property type="match status" value="1"/>
</dbReference>
<feature type="domain" description="Cyclic nucleotide-binding" evidence="1">
    <location>
        <begin position="28"/>
        <end position="139"/>
    </location>
</feature>
<accession>A0A0Q1BR40</accession>
<dbReference type="AlphaFoldDB" id="A0A0Q1BR40"/>
<dbReference type="SUPFAM" id="SSF51206">
    <property type="entry name" value="cAMP-binding domain-like"/>
    <property type="match status" value="1"/>
</dbReference>
<dbReference type="InterPro" id="IPR014710">
    <property type="entry name" value="RmlC-like_jellyroll"/>
</dbReference>
<dbReference type="Pfam" id="PF00027">
    <property type="entry name" value="cNMP_binding"/>
    <property type="match status" value="1"/>
</dbReference>
<evidence type="ECO:0000313" key="3">
    <source>
        <dbReference type="Proteomes" id="UP000050443"/>
    </source>
</evidence>
<proteinExistence type="predicted"/>